<dbReference type="Pfam" id="PF01381">
    <property type="entry name" value="HTH_3"/>
    <property type="match status" value="1"/>
</dbReference>
<dbReference type="EMBL" id="RBWX01000009">
    <property type="protein sequence ID" value="RKS87918.1"/>
    <property type="molecule type" value="Genomic_DNA"/>
</dbReference>
<dbReference type="PANTHER" id="PTHR46797:SF20">
    <property type="entry name" value="BLR4304 PROTEIN"/>
    <property type="match status" value="1"/>
</dbReference>
<dbReference type="GO" id="GO:0005829">
    <property type="term" value="C:cytosol"/>
    <property type="evidence" value="ECO:0007669"/>
    <property type="project" value="TreeGrafter"/>
</dbReference>
<evidence type="ECO:0000313" key="4">
    <source>
        <dbReference type="EMBL" id="BBE35727.1"/>
    </source>
</evidence>
<name>A0AAD1G278_SPHMI</name>
<evidence type="ECO:0000313" key="6">
    <source>
        <dbReference type="Proteomes" id="UP000275727"/>
    </source>
</evidence>
<dbReference type="Gene3D" id="1.10.260.40">
    <property type="entry name" value="lambda repressor-like DNA-binding domains"/>
    <property type="match status" value="1"/>
</dbReference>
<dbReference type="SUPFAM" id="SSF51182">
    <property type="entry name" value="RmlC-like cupins"/>
    <property type="match status" value="1"/>
</dbReference>
<dbReference type="InterPro" id="IPR001387">
    <property type="entry name" value="Cro/C1-type_HTH"/>
</dbReference>
<feature type="compositionally biased region" description="Polar residues" evidence="2">
    <location>
        <begin position="93"/>
        <end position="103"/>
    </location>
</feature>
<dbReference type="Proteomes" id="UP000275727">
    <property type="component" value="Chromosome"/>
</dbReference>
<dbReference type="Pfam" id="PF07883">
    <property type="entry name" value="Cupin_2"/>
    <property type="match status" value="1"/>
</dbReference>
<feature type="domain" description="HTH cro/C1-type" evidence="3">
    <location>
        <begin position="26"/>
        <end position="80"/>
    </location>
</feature>
<keyword evidence="1" id="KW-0238">DNA-binding</keyword>
<evidence type="ECO:0000259" key="3">
    <source>
        <dbReference type="PROSITE" id="PS50943"/>
    </source>
</evidence>
<evidence type="ECO:0000256" key="2">
    <source>
        <dbReference type="SAM" id="MobiDB-lite"/>
    </source>
</evidence>
<dbReference type="AlphaFoldDB" id="A0AAD1G278"/>
<reference evidence="4 6" key="1">
    <citation type="submission" date="2018-06" db="EMBL/GenBank/DDBJ databases">
        <title>Complete Genome Sequence of the Microcystin-Degrading Bacterium Sphingosinicella microcystinivorans Strain B-9.</title>
        <authorList>
            <person name="Jin H."/>
            <person name="Nishizawa T."/>
            <person name="Guo Y."/>
            <person name="Nishizawa A."/>
            <person name="Park H."/>
            <person name="Kato H."/>
            <person name="Tsuji K."/>
            <person name="Harada K."/>
        </authorList>
    </citation>
    <scope>NUCLEOTIDE SEQUENCE [LARGE SCALE GENOMIC DNA]</scope>
    <source>
        <strain evidence="4 6">B9</strain>
    </source>
</reference>
<dbReference type="SMART" id="SM00530">
    <property type="entry name" value="HTH_XRE"/>
    <property type="match status" value="1"/>
</dbReference>
<feature type="region of interest" description="Disordered" evidence="2">
    <location>
        <begin position="85"/>
        <end position="106"/>
    </location>
</feature>
<dbReference type="InterPro" id="IPR010982">
    <property type="entry name" value="Lambda_DNA-bd_dom_sf"/>
</dbReference>
<protein>
    <submittedName>
        <fullName evidence="4 5">Transcriptional regulator</fullName>
    </submittedName>
</protein>
<dbReference type="InterPro" id="IPR013096">
    <property type="entry name" value="Cupin_2"/>
</dbReference>
<gene>
    <name evidence="5" type="ORF">DFR51_2563</name>
    <name evidence="4" type="ORF">SmB9_33850</name>
</gene>
<accession>A0AAD1G278</accession>
<dbReference type="RefSeq" id="WP_160119276.1">
    <property type="nucleotide sequence ID" value="NZ_AP018711.1"/>
</dbReference>
<dbReference type="KEGG" id="smic:SmB9_33850"/>
<dbReference type="CDD" id="cd02209">
    <property type="entry name" value="cupin_XRE_C"/>
    <property type="match status" value="1"/>
</dbReference>
<evidence type="ECO:0000256" key="1">
    <source>
        <dbReference type="ARBA" id="ARBA00023125"/>
    </source>
</evidence>
<dbReference type="SUPFAM" id="SSF47413">
    <property type="entry name" value="lambda repressor-like DNA-binding domains"/>
    <property type="match status" value="1"/>
</dbReference>
<organism evidence="4 6">
    <name type="scientific">Sphingosinicella microcystinivorans</name>
    <dbReference type="NCBI Taxonomy" id="335406"/>
    <lineage>
        <taxon>Bacteria</taxon>
        <taxon>Pseudomonadati</taxon>
        <taxon>Pseudomonadota</taxon>
        <taxon>Alphaproteobacteria</taxon>
        <taxon>Sphingomonadales</taxon>
        <taxon>Sphingosinicellaceae</taxon>
        <taxon>Sphingosinicella</taxon>
    </lineage>
</organism>
<proteinExistence type="predicted"/>
<reference evidence="5 7" key="2">
    <citation type="submission" date="2018-10" db="EMBL/GenBank/DDBJ databases">
        <title>Genomic Encyclopedia of Type Strains, Phase IV (KMG-IV): sequencing the most valuable type-strain genomes for metagenomic binning, comparative biology and taxonomic classification.</title>
        <authorList>
            <person name="Goeker M."/>
        </authorList>
    </citation>
    <scope>NUCLEOTIDE SEQUENCE [LARGE SCALE GENOMIC DNA]</scope>
    <source>
        <strain evidence="5 7">DSM 19791</strain>
    </source>
</reference>
<dbReference type="GO" id="GO:0003700">
    <property type="term" value="F:DNA-binding transcription factor activity"/>
    <property type="evidence" value="ECO:0007669"/>
    <property type="project" value="TreeGrafter"/>
</dbReference>
<dbReference type="InterPro" id="IPR014710">
    <property type="entry name" value="RmlC-like_jellyroll"/>
</dbReference>
<dbReference type="GO" id="GO:0003677">
    <property type="term" value="F:DNA binding"/>
    <property type="evidence" value="ECO:0007669"/>
    <property type="project" value="UniProtKB-KW"/>
</dbReference>
<dbReference type="PROSITE" id="PS50943">
    <property type="entry name" value="HTH_CROC1"/>
    <property type="match status" value="1"/>
</dbReference>
<evidence type="ECO:0000313" key="5">
    <source>
        <dbReference type="EMBL" id="RKS87918.1"/>
    </source>
</evidence>
<dbReference type="CDD" id="cd00093">
    <property type="entry name" value="HTH_XRE"/>
    <property type="match status" value="1"/>
</dbReference>
<dbReference type="PANTHER" id="PTHR46797">
    <property type="entry name" value="HTH-TYPE TRANSCRIPTIONAL REGULATOR"/>
    <property type="match status" value="1"/>
</dbReference>
<dbReference type="Gene3D" id="2.60.120.10">
    <property type="entry name" value="Jelly Rolls"/>
    <property type="match status" value="1"/>
</dbReference>
<sequence>MSTANRSAARPTAAVSSADIDPGEVLRGIRTERGLTLAEVSKRTGMPISTLSKVETGKISLSYEKLMRLSRGLDIDITRLFAAPKPASGPGRSLTTGRRTITRSGDGPRIRTATYDYVYPSADLLNKSLNPMIIDVRVRSIAEFGDLMRHPGEEYALVLEGQCEFHCDLYAPSLMSAGDSVYFDGSMGHAYVAVGEGPCRILSICSATDADLKSALHPLSKDLE</sequence>
<dbReference type="InterPro" id="IPR050807">
    <property type="entry name" value="TransReg_Diox_bact_type"/>
</dbReference>
<keyword evidence="7" id="KW-1185">Reference proteome</keyword>
<dbReference type="EMBL" id="AP018711">
    <property type="protein sequence ID" value="BBE35727.1"/>
    <property type="molecule type" value="Genomic_DNA"/>
</dbReference>
<evidence type="ECO:0000313" key="7">
    <source>
        <dbReference type="Proteomes" id="UP000276029"/>
    </source>
</evidence>
<dbReference type="Proteomes" id="UP000276029">
    <property type="component" value="Unassembled WGS sequence"/>
</dbReference>
<dbReference type="InterPro" id="IPR011051">
    <property type="entry name" value="RmlC_Cupin_sf"/>
</dbReference>